<feature type="transmembrane region" description="Helical" evidence="1">
    <location>
        <begin position="149"/>
        <end position="172"/>
    </location>
</feature>
<feature type="transmembrane region" description="Helical" evidence="1">
    <location>
        <begin position="218"/>
        <end position="237"/>
    </location>
</feature>
<comment type="caution">
    <text evidence="2">The sequence shown here is derived from an EMBL/GenBank/DDBJ whole genome shotgun (WGS) entry which is preliminary data.</text>
</comment>
<organism evidence="2 3">
    <name type="scientific">Bacillus timonensis</name>
    <dbReference type="NCBI Taxonomy" id="1033734"/>
    <lineage>
        <taxon>Bacteria</taxon>
        <taxon>Bacillati</taxon>
        <taxon>Bacillota</taxon>
        <taxon>Bacilli</taxon>
        <taxon>Bacillales</taxon>
        <taxon>Bacillaceae</taxon>
        <taxon>Bacillus</taxon>
    </lineage>
</organism>
<feature type="non-terminal residue" evidence="2">
    <location>
        <position position="400"/>
    </location>
</feature>
<accession>A0A4S3PI29</accession>
<reference evidence="2 3" key="1">
    <citation type="journal article" date="2019" name="Indoor Air">
        <title>Impacts of indoor surface finishes on bacterial viability.</title>
        <authorList>
            <person name="Hu J."/>
            <person name="Maamar S.B."/>
            <person name="Glawe A.J."/>
            <person name="Gottel N."/>
            <person name="Gilbert J.A."/>
            <person name="Hartmann E.M."/>
        </authorList>
    </citation>
    <scope>NUCLEOTIDE SEQUENCE [LARGE SCALE GENOMIC DNA]</scope>
    <source>
        <strain evidence="2 3">AF060A6</strain>
    </source>
</reference>
<keyword evidence="1" id="KW-1133">Transmembrane helix</keyword>
<keyword evidence="1" id="KW-0812">Transmembrane</keyword>
<dbReference type="Proteomes" id="UP000306477">
    <property type="component" value="Unassembled WGS sequence"/>
</dbReference>
<keyword evidence="1" id="KW-0472">Membrane</keyword>
<evidence type="ECO:0008006" key="4">
    <source>
        <dbReference type="Google" id="ProtNLM"/>
    </source>
</evidence>
<feature type="transmembrane region" description="Helical" evidence="1">
    <location>
        <begin position="356"/>
        <end position="380"/>
    </location>
</feature>
<dbReference type="RefSeq" id="WP_136382006.1">
    <property type="nucleotide sequence ID" value="NZ_SLUB01000118.1"/>
</dbReference>
<dbReference type="AlphaFoldDB" id="A0A4S3PI29"/>
<proteinExistence type="predicted"/>
<gene>
    <name evidence="2" type="ORF">E1I69_23970</name>
</gene>
<evidence type="ECO:0000256" key="1">
    <source>
        <dbReference type="SAM" id="Phobius"/>
    </source>
</evidence>
<feature type="transmembrane region" description="Helical" evidence="1">
    <location>
        <begin position="243"/>
        <end position="265"/>
    </location>
</feature>
<name>A0A4S3PI29_9BACI</name>
<feature type="transmembrane region" description="Helical" evidence="1">
    <location>
        <begin position="123"/>
        <end position="143"/>
    </location>
</feature>
<keyword evidence="3" id="KW-1185">Reference proteome</keyword>
<feature type="transmembrane region" description="Helical" evidence="1">
    <location>
        <begin position="312"/>
        <end position="336"/>
    </location>
</feature>
<evidence type="ECO:0000313" key="2">
    <source>
        <dbReference type="EMBL" id="THE08868.1"/>
    </source>
</evidence>
<evidence type="ECO:0000313" key="3">
    <source>
        <dbReference type="Proteomes" id="UP000306477"/>
    </source>
</evidence>
<protein>
    <recommendedName>
        <fullName evidence="4">Peptidase</fullName>
    </recommendedName>
</protein>
<sequence length="400" mass="46712">MQLTTESILSLHELEIRKDKKHYIIEDLVTHEFYEMPVVCIDAIELINSGLSLGEIERLLKEKYPKEEVDLLDFGHQLLDLDLVDMVDGTKVSVEKARIPEELGVTWISPKIGKIFFNRFTRFFYPLLLLVNIMLFISHTNLLPRYQDLFVFDTMMFNILLYAGISIVLIFMHESGHILAIRSFNLPTQLQIGNRLFFVVLETDLTKAWSLSSKDRNLLFLAGIYFDSVLLFITLILKMTNPFSSGMMNGIIGLITFDIVIRIIYQCCIYMKTDLYYVFENSTGNYNLMESSIEFIKGRFSKKHIEQKNRVIIFYSFFFLVGILLTFTMFGFYYIPQLVYMVSNVLPGFTESVSTLQFWDAAVFCAQFLILFILLFFSLTKKYGNRKKYRTIYSCLLYTS</sequence>
<dbReference type="OrthoDB" id="140324at2"/>
<dbReference type="EMBL" id="SLUB01000118">
    <property type="protein sequence ID" value="THE08868.1"/>
    <property type="molecule type" value="Genomic_DNA"/>
</dbReference>